<evidence type="ECO:0000256" key="1">
    <source>
        <dbReference type="SAM" id="MobiDB-lite"/>
    </source>
</evidence>
<evidence type="ECO:0008006" key="4">
    <source>
        <dbReference type="Google" id="ProtNLM"/>
    </source>
</evidence>
<gene>
    <name evidence="2" type="ORF">CUNI_LOCUS6836</name>
</gene>
<keyword evidence="3" id="KW-1185">Reference proteome</keyword>
<dbReference type="OrthoDB" id="9879477at2759"/>
<evidence type="ECO:0000313" key="3">
    <source>
        <dbReference type="Proteomes" id="UP000678393"/>
    </source>
</evidence>
<sequence>MYSNNQQLNDVTRVPSMDFSDFISACAFPQCVCVTHGSFVSDRVQISRGDVLILKSCITKQVTLCVPNNADSSVKVNMTFDSGLKFKVLPPAHVDSSGNTIVYPTIADLLMDCPTHFEATTSYDDPYLPGMSVSSGDRFWFVRIIRDFKNGQERLQVRDSKDNTAILSQDCMGYFRPLKDDNEYSIRELIGIAPVQRRLLIVKSDVISDTKTIYNVYQTSDISRKENITQIHNENEITIKLECPVGDQHLPFPSDGIVYMNKPELTVVVSPYNDLETAWQIPAIANFQVRTYSPNDYEIPVTKLQKQNLCKADTLLDDELPVFMAPNAPSLVAPHIPIEIDNFVDLYCSYFPVIANVVSTAAVHPYLQQVLNGVDEIIICKLDVVKRLYVKDTKSDTVFALSKDVKLSFVEYPQQFKTVSELVHLPVGSEVIILEDIAADFPKPLSLRFGDVIRVTSNIPCIIKTKLAGGDCQVLKCDRIDPEAGGSTRLKLPLDFEVTMLLKTDENSSRLISMHDLLNGVVPIPSQSVTYVSEDVSNDAVHNLPTNLQILKSFRETCIVAKILSPSFTQTSQLIYSPQKDMSLMLCSSDDSSTLPNIGITLTSRLVLAFRDRFNVTESHEEAFMVDLIVPPIEKMTTVEFKERQRYLQDSSDYEDVESGSSSTVDEYGSTSDVTTRISSQSMLEKIQKNAKLDTVRRFRHALNPKYWRQTKPRPPPLPHPSTMGLTLFTLNQNKTNEIGSYSAFFKFTDDESTSLKLITARDHDEIENFYEELEINPCKPTMPAAPLCPNSAFTDPGYIPAPPSNNPPKLFPKFTEKQAASATSDIGTLCLSDISQAAHSKAKSFTENGEDHNRKHTSEIQKPLMRVKTWANHFGNSMGNRFSMRFKNDTPKGNTTNLVHDGVDCKVTPAEKTRNAVMCLEDRRFDSNLSLTRSKSQSELWDLNERRNCANSFSPVTLAYDCKDLPYFIENQIRREKQESTIHPSYNFQHSVSSKILELQTLKPKPRTLNKPLLLESDHCYQTLPQIINEQLTLNATDYSEHVETLPDDAKSSTNNTGLSLPHTVDNIRPPKPLPKPRNRTSTKV</sequence>
<reference evidence="2" key="1">
    <citation type="submission" date="2021-04" db="EMBL/GenBank/DDBJ databases">
        <authorList>
            <consortium name="Molecular Ecology Group"/>
        </authorList>
    </citation>
    <scope>NUCLEOTIDE SEQUENCE</scope>
</reference>
<feature type="region of interest" description="Disordered" evidence="1">
    <location>
        <begin position="650"/>
        <end position="674"/>
    </location>
</feature>
<feature type="compositionally biased region" description="Basic residues" evidence="1">
    <location>
        <begin position="1076"/>
        <end position="1086"/>
    </location>
</feature>
<accession>A0A8S3YYH3</accession>
<protein>
    <recommendedName>
        <fullName evidence="4">CABIT domain-containing protein</fullName>
    </recommendedName>
</protein>
<evidence type="ECO:0000313" key="2">
    <source>
        <dbReference type="EMBL" id="CAG5121278.1"/>
    </source>
</evidence>
<dbReference type="EMBL" id="CAJHNH020001055">
    <property type="protein sequence ID" value="CAG5121278.1"/>
    <property type="molecule type" value="Genomic_DNA"/>
</dbReference>
<dbReference type="Proteomes" id="UP000678393">
    <property type="component" value="Unassembled WGS sequence"/>
</dbReference>
<comment type="caution">
    <text evidence="2">The sequence shown here is derived from an EMBL/GenBank/DDBJ whole genome shotgun (WGS) entry which is preliminary data.</text>
</comment>
<feature type="compositionally biased region" description="Polar residues" evidence="1">
    <location>
        <begin position="659"/>
        <end position="674"/>
    </location>
</feature>
<name>A0A8S3YYH3_9EUPU</name>
<dbReference type="AlphaFoldDB" id="A0A8S3YYH3"/>
<feature type="region of interest" description="Disordered" evidence="1">
    <location>
        <begin position="1046"/>
        <end position="1086"/>
    </location>
</feature>
<organism evidence="2 3">
    <name type="scientific">Candidula unifasciata</name>
    <dbReference type="NCBI Taxonomy" id="100452"/>
    <lineage>
        <taxon>Eukaryota</taxon>
        <taxon>Metazoa</taxon>
        <taxon>Spiralia</taxon>
        <taxon>Lophotrochozoa</taxon>
        <taxon>Mollusca</taxon>
        <taxon>Gastropoda</taxon>
        <taxon>Heterobranchia</taxon>
        <taxon>Euthyneura</taxon>
        <taxon>Panpulmonata</taxon>
        <taxon>Eupulmonata</taxon>
        <taxon>Stylommatophora</taxon>
        <taxon>Helicina</taxon>
        <taxon>Helicoidea</taxon>
        <taxon>Geomitridae</taxon>
        <taxon>Candidula</taxon>
    </lineage>
</organism>
<proteinExistence type="predicted"/>